<dbReference type="InterPro" id="IPR011623">
    <property type="entry name" value="7TMR_DISM_rcpt_extracell_dom1"/>
</dbReference>
<feature type="transmembrane region" description="Helical" evidence="9">
    <location>
        <begin position="340"/>
        <end position="358"/>
    </location>
</feature>
<dbReference type="EMBL" id="RBZM01000006">
    <property type="protein sequence ID" value="RKP53051.1"/>
    <property type="molecule type" value="Genomic_DNA"/>
</dbReference>
<evidence type="ECO:0000256" key="8">
    <source>
        <dbReference type="PROSITE-ProRule" id="PRU00169"/>
    </source>
</evidence>
<proteinExistence type="predicted"/>
<comment type="caution">
    <text evidence="12">The sequence shown here is derived from an EMBL/GenBank/DDBJ whole genome shotgun (WGS) entry which is preliminary data.</text>
</comment>
<dbReference type="GO" id="GO:0000155">
    <property type="term" value="F:phosphorelay sensor kinase activity"/>
    <property type="evidence" value="ECO:0007669"/>
    <property type="project" value="InterPro"/>
</dbReference>
<keyword evidence="13" id="KW-1185">Reference proteome</keyword>
<dbReference type="PANTHER" id="PTHR34220">
    <property type="entry name" value="SENSOR HISTIDINE KINASE YPDA"/>
    <property type="match status" value="1"/>
</dbReference>
<dbReference type="Pfam" id="PF00072">
    <property type="entry name" value="Response_reg"/>
    <property type="match status" value="1"/>
</dbReference>
<dbReference type="GO" id="GO:0016020">
    <property type="term" value="C:membrane"/>
    <property type="evidence" value="ECO:0007669"/>
    <property type="project" value="InterPro"/>
</dbReference>
<dbReference type="InterPro" id="IPR003661">
    <property type="entry name" value="HisK_dim/P_dom"/>
</dbReference>
<dbReference type="SMART" id="SM00388">
    <property type="entry name" value="HisKA"/>
    <property type="match status" value="1"/>
</dbReference>
<feature type="transmembrane region" description="Helical" evidence="9">
    <location>
        <begin position="247"/>
        <end position="264"/>
    </location>
</feature>
<dbReference type="InterPro" id="IPR011006">
    <property type="entry name" value="CheY-like_superfamily"/>
</dbReference>
<dbReference type="PANTHER" id="PTHR34220:SF7">
    <property type="entry name" value="SENSOR HISTIDINE KINASE YPDA"/>
    <property type="match status" value="1"/>
</dbReference>
<dbReference type="Pfam" id="PF00512">
    <property type="entry name" value="HisKA"/>
    <property type="match status" value="1"/>
</dbReference>
<evidence type="ECO:0000259" key="11">
    <source>
        <dbReference type="PROSITE" id="PS50110"/>
    </source>
</evidence>
<dbReference type="CDD" id="cd00082">
    <property type="entry name" value="HisKA"/>
    <property type="match status" value="1"/>
</dbReference>
<evidence type="ECO:0000256" key="6">
    <source>
        <dbReference type="ARBA" id="ARBA00022840"/>
    </source>
</evidence>
<dbReference type="SMART" id="SM00387">
    <property type="entry name" value="HATPase_c"/>
    <property type="match status" value="2"/>
</dbReference>
<feature type="transmembrane region" description="Helical" evidence="9">
    <location>
        <begin position="12"/>
        <end position="34"/>
    </location>
</feature>
<keyword evidence="9" id="KW-1133">Transmembrane helix</keyword>
<name>A0A494XTR9_9BACL</name>
<keyword evidence="6" id="KW-0067">ATP-binding</keyword>
<dbReference type="SUPFAM" id="SSF47384">
    <property type="entry name" value="Homodimeric domain of signal transducing histidine kinase"/>
    <property type="match status" value="1"/>
</dbReference>
<evidence type="ECO:0000259" key="10">
    <source>
        <dbReference type="PROSITE" id="PS50109"/>
    </source>
</evidence>
<evidence type="ECO:0000313" key="12">
    <source>
        <dbReference type="EMBL" id="RKP53051.1"/>
    </source>
</evidence>
<dbReference type="SUPFAM" id="SSF52172">
    <property type="entry name" value="CheY-like"/>
    <property type="match status" value="1"/>
</dbReference>
<dbReference type="SUPFAM" id="SSF49785">
    <property type="entry name" value="Galactose-binding domain-like"/>
    <property type="match status" value="1"/>
</dbReference>
<dbReference type="InterPro" id="IPR036097">
    <property type="entry name" value="HisK_dim/P_sf"/>
</dbReference>
<evidence type="ECO:0000313" key="13">
    <source>
        <dbReference type="Proteomes" id="UP000282076"/>
    </source>
</evidence>
<dbReference type="Gene3D" id="3.30.565.10">
    <property type="entry name" value="Histidine kinase-like ATPase, C-terminal domain"/>
    <property type="match status" value="2"/>
</dbReference>
<dbReference type="SUPFAM" id="SSF55874">
    <property type="entry name" value="ATPase domain of HSP90 chaperone/DNA topoisomerase II/histidine kinase"/>
    <property type="match status" value="2"/>
</dbReference>
<dbReference type="InterPro" id="IPR010559">
    <property type="entry name" value="Sig_transdc_His_kin_internal"/>
</dbReference>
<evidence type="ECO:0000256" key="3">
    <source>
        <dbReference type="ARBA" id="ARBA00022679"/>
    </source>
</evidence>
<keyword evidence="3" id="KW-0808">Transferase</keyword>
<dbReference type="InterPro" id="IPR036890">
    <property type="entry name" value="HATPase_C_sf"/>
</dbReference>
<evidence type="ECO:0000256" key="5">
    <source>
        <dbReference type="ARBA" id="ARBA00022777"/>
    </source>
</evidence>
<accession>A0A494XTR9</accession>
<feature type="domain" description="Response regulatory" evidence="11">
    <location>
        <begin position="689"/>
        <end position="806"/>
    </location>
</feature>
<keyword evidence="9" id="KW-0472">Membrane</keyword>
<feature type="transmembrane region" description="Helical" evidence="9">
    <location>
        <begin position="311"/>
        <end position="334"/>
    </location>
</feature>
<evidence type="ECO:0000256" key="1">
    <source>
        <dbReference type="ARBA" id="ARBA00000085"/>
    </source>
</evidence>
<dbReference type="Pfam" id="PF02518">
    <property type="entry name" value="HATPase_c"/>
    <property type="match status" value="1"/>
</dbReference>
<dbReference type="InterPro" id="IPR005467">
    <property type="entry name" value="His_kinase_dom"/>
</dbReference>
<dbReference type="Gene3D" id="1.10.287.130">
    <property type="match status" value="1"/>
</dbReference>
<feature type="modified residue" description="4-aspartylphosphate" evidence="8">
    <location>
        <position position="739"/>
    </location>
</feature>
<dbReference type="InterPro" id="IPR050640">
    <property type="entry name" value="Bact_2-comp_sensor_kinase"/>
</dbReference>
<dbReference type="CDD" id="cd17574">
    <property type="entry name" value="REC_OmpR"/>
    <property type="match status" value="1"/>
</dbReference>
<dbReference type="InterPro" id="IPR003594">
    <property type="entry name" value="HATPase_dom"/>
</dbReference>
<dbReference type="PROSITE" id="PS50109">
    <property type="entry name" value="HIS_KIN"/>
    <property type="match status" value="1"/>
</dbReference>
<keyword evidence="4" id="KW-0547">Nucleotide-binding</keyword>
<keyword evidence="7" id="KW-0902">Two-component regulatory system</keyword>
<dbReference type="AlphaFoldDB" id="A0A494XTR9"/>
<dbReference type="Gene3D" id="2.60.120.260">
    <property type="entry name" value="Galactose-binding domain-like"/>
    <property type="match status" value="1"/>
</dbReference>
<dbReference type="SMART" id="SM00448">
    <property type="entry name" value="REC"/>
    <property type="match status" value="1"/>
</dbReference>
<sequence>MRITSTGDNMKAKLWTIAIVFVALLGARLIWIYVDESPKPQAQAGVMDLSRWNPDNGDVVSLRGEWTFIPGKLIEPKPGEALREDEEAEYLKVPGSWDRAVAPDGTTTAYGYGTYKLKILLPPEIKREYALRLQTIRTSHKLFVDGKLAGQKGEPGTDRDSAKPRVMPYTVKFTPEGNGVELVVAVANFGYGHYGGIFEDIRFGSSEAIERSTQLRLLGNNLMMGFYLISGIYFLFLFLFRRRNKELLYFSLFFWMSLVFWSTHGERLLFWLCPSIGYVWQTRLQLFSSFGVFFSLFLVARSMFPDYDRRWVSRLISAISAITACIAITSDVTFFSKLEIPFMGAELVIFVYSFYVLFFGSLRNESGTTYSLIAAVCILMEGLVQGWHYLGYAPNAAIPPFERIVFIFAMALFIAKRFFSNMEQVEILSKRLLLADRLKNEFLANTSHEIRMPLHGMINLAQLMIDDGAQWEPRQQERLGLMVATGRRLAYLLNDILDLSKLNEGVVVLQPRAVDTRITINGVLEVMRYMTDSGKVNFENRTEPGVPPVLADEQRLMQILFQLLHYAVKSGADGVIAVQAEPAGDGERARIAIVAFCGDDTAVEAGSESELSLEISRKLIEMHGGELLVNEASFSRRIGLSFTLPLSADESPQILTGGLDSGIAETAASLSLSQTEAPVWRSGSPDAPRALIVDEDPVSLRIMANILEQEGLSVTAETDGLRGLKAWESGSDWELVVLDIMLPSMSGYDLCRHIRSKHSFYDLPVIFLTSRNQPADLLVGFNAGANDYVTEPIDASEFRARARTLLRMKQSIRDRLHMEMALFQAQIKPHFLFNTLNTIASLSETDPDRTRELLNDFASYLRGSFDLRNLDKLVPFSKEWTLVQSYLQIEQARFGNRIRVSIELPDYREFKLPPLSIQPIVENALRHGILQRFDGGQLFIGVDKEADGYRIRVRDDGVGFPPGKAEAALSGNSRAGIGLMNVHRRLIGAYGTGLTILSEQGIGTEVSFRIPIVKEGTV</sequence>
<dbReference type="InterPro" id="IPR008979">
    <property type="entry name" value="Galactose-bd-like_sf"/>
</dbReference>
<evidence type="ECO:0000256" key="2">
    <source>
        <dbReference type="ARBA" id="ARBA00012438"/>
    </source>
</evidence>
<feature type="transmembrane region" description="Helical" evidence="9">
    <location>
        <begin position="284"/>
        <end position="304"/>
    </location>
</feature>
<dbReference type="Proteomes" id="UP000282076">
    <property type="component" value="Unassembled WGS sequence"/>
</dbReference>
<evidence type="ECO:0000256" key="4">
    <source>
        <dbReference type="ARBA" id="ARBA00022741"/>
    </source>
</evidence>
<evidence type="ECO:0000256" key="7">
    <source>
        <dbReference type="ARBA" id="ARBA00023012"/>
    </source>
</evidence>
<dbReference type="PROSITE" id="PS50110">
    <property type="entry name" value="RESPONSE_REGULATORY"/>
    <property type="match status" value="1"/>
</dbReference>
<keyword evidence="5" id="KW-0418">Kinase</keyword>
<dbReference type="Pfam" id="PF07695">
    <property type="entry name" value="7TMR-DISM_7TM"/>
    <property type="match status" value="1"/>
</dbReference>
<dbReference type="EC" id="2.7.13.3" evidence="2"/>
<organism evidence="12 13">
    <name type="scientific">Cohnella endophytica</name>
    <dbReference type="NCBI Taxonomy" id="2419778"/>
    <lineage>
        <taxon>Bacteria</taxon>
        <taxon>Bacillati</taxon>
        <taxon>Bacillota</taxon>
        <taxon>Bacilli</taxon>
        <taxon>Bacillales</taxon>
        <taxon>Paenibacillaceae</taxon>
        <taxon>Cohnella</taxon>
    </lineage>
</organism>
<comment type="catalytic activity">
    <reaction evidence="1">
        <text>ATP + protein L-histidine = ADP + protein N-phospho-L-histidine.</text>
        <dbReference type="EC" id="2.7.13.3"/>
    </reaction>
</comment>
<keyword evidence="9" id="KW-0812">Transmembrane</keyword>
<protein>
    <recommendedName>
        <fullName evidence="2">histidine kinase</fullName>
        <ecNumber evidence="2">2.7.13.3</ecNumber>
    </recommendedName>
</protein>
<gene>
    <name evidence="12" type="ORF">D7Z26_15050</name>
</gene>
<dbReference type="InterPro" id="IPR001789">
    <property type="entry name" value="Sig_transdc_resp-reg_receiver"/>
</dbReference>
<feature type="transmembrane region" description="Helical" evidence="9">
    <location>
        <begin position="222"/>
        <end position="240"/>
    </location>
</feature>
<dbReference type="Gene3D" id="3.40.50.2300">
    <property type="match status" value="1"/>
</dbReference>
<keyword evidence="8" id="KW-0597">Phosphoprotein</keyword>
<evidence type="ECO:0000256" key="9">
    <source>
        <dbReference type="SAM" id="Phobius"/>
    </source>
</evidence>
<dbReference type="GO" id="GO:0005524">
    <property type="term" value="F:ATP binding"/>
    <property type="evidence" value="ECO:0007669"/>
    <property type="project" value="UniProtKB-KW"/>
</dbReference>
<dbReference type="Pfam" id="PF06580">
    <property type="entry name" value="His_kinase"/>
    <property type="match status" value="1"/>
</dbReference>
<feature type="transmembrane region" description="Helical" evidence="9">
    <location>
        <begin position="370"/>
        <end position="390"/>
    </location>
</feature>
<feature type="domain" description="Histidine kinase" evidence="10">
    <location>
        <begin position="445"/>
        <end position="650"/>
    </location>
</feature>
<reference evidence="12 13" key="1">
    <citation type="submission" date="2018-10" db="EMBL/GenBank/DDBJ databases">
        <title>Cohnella sp. M2MS4P-1, whole genome shotgun sequence.</title>
        <authorList>
            <person name="Tuo L."/>
        </authorList>
    </citation>
    <scope>NUCLEOTIDE SEQUENCE [LARGE SCALE GENOMIC DNA]</scope>
    <source>
        <strain evidence="12 13">M2MS4P-1</strain>
    </source>
</reference>